<proteinExistence type="predicted"/>
<protein>
    <submittedName>
        <fullName evidence="1">Exonuclease family protein</fullName>
    </submittedName>
</protein>
<feature type="non-terminal residue" evidence="1">
    <location>
        <position position="164"/>
    </location>
</feature>
<sequence>YDVSNVLFAYDPKVCEGRLVTNQDIYAEQFEDLTVDQIKKICILSGCDYVNSLFGVGLKGAHKALVQSDFDIPKAVDLLVKLGKKLQYDSLEEYLSLIQQAQDCFNHHVIFNPFSGRLENYKSVSESKQFGCCEKDLEKVLVDESAKTKLKKFVGEKYNDGFRK</sequence>
<dbReference type="SUPFAM" id="SSF47807">
    <property type="entry name" value="5' to 3' exonuclease, C-terminal subdomain"/>
    <property type="match status" value="1"/>
</dbReference>
<gene>
    <name evidence="1" type="ORF">TPC1_14369</name>
</gene>
<keyword evidence="1" id="KW-0269">Exonuclease</keyword>
<dbReference type="Gene3D" id="1.10.150.20">
    <property type="entry name" value="5' to 3' exonuclease, C-terminal subdomain"/>
    <property type="match status" value="1"/>
</dbReference>
<keyword evidence="1" id="KW-0378">Hydrolase</keyword>
<keyword evidence="1" id="KW-0540">Nuclease</keyword>
<feature type="non-terminal residue" evidence="1">
    <location>
        <position position="1"/>
    </location>
</feature>
<evidence type="ECO:0000313" key="1">
    <source>
        <dbReference type="EMBL" id="JAP93378.1"/>
    </source>
</evidence>
<dbReference type="GO" id="GO:0004527">
    <property type="term" value="F:exonuclease activity"/>
    <property type="evidence" value="ECO:0007669"/>
    <property type="project" value="UniProtKB-KW"/>
</dbReference>
<organism evidence="1">
    <name type="scientific">Trepomonas sp. PC1</name>
    <dbReference type="NCBI Taxonomy" id="1076344"/>
    <lineage>
        <taxon>Eukaryota</taxon>
        <taxon>Metamonada</taxon>
        <taxon>Diplomonadida</taxon>
        <taxon>Hexamitidae</taxon>
        <taxon>Hexamitinae</taxon>
        <taxon>Trepomonas</taxon>
    </lineage>
</organism>
<name>A0A146KAT4_9EUKA</name>
<reference evidence="1" key="1">
    <citation type="submission" date="2015-07" db="EMBL/GenBank/DDBJ databases">
        <title>Adaptation to a free-living lifestyle via gene acquisitions in the diplomonad Trepomonas sp. PC1.</title>
        <authorList>
            <person name="Xu F."/>
            <person name="Jerlstrom-Hultqvist J."/>
            <person name="Kolisko M."/>
            <person name="Simpson A.G.B."/>
            <person name="Roger A.J."/>
            <person name="Svard S.G."/>
            <person name="Andersson J.O."/>
        </authorList>
    </citation>
    <scope>NUCLEOTIDE SEQUENCE</scope>
    <source>
        <strain evidence="1">PC1</strain>
    </source>
</reference>
<dbReference type="AlphaFoldDB" id="A0A146KAT4"/>
<dbReference type="InterPro" id="IPR036279">
    <property type="entry name" value="5-3_exonuclease_C_sf"/>
</dbReference>
<dbReference type="EMBL" id="GDID01003228">
    <property type="protein sequence ID" value="JAP93378.1"/>
    <property type="molecule type" value="Transcribed_RNA"/>
</dbReference>
<accession>A0A146KAT4</accession>